<accession>A0A2P8H5H4</accession>
<dbReference type="AlphaFoldDB" id="A0A2P8H5H4"/>
<sequence length="261" mass="30766">MDEGTTKLLMKKVKKYRNWTESVFINPVYWKVNGKPYFMAGFLKNNEPAGTAYVTIGEEIKEEAFEAQQKLALFANLSSNIFQIGEARLKVESSYYINPLNTSVSKEEVKARRGRDAFAGLWDVQQKFNRLIKDFRHYYEYDVLAREQLTETDLTKVQETANRVNMYQYLTLTTLLANHEELRAFSNFLETTNDRKKLPRNQLDFVKGITENKEVMELSLAKLNMIVNEDLEKMELLNYSYSVWKNNRIIEGQRKYIRYPK</sequence>
<proteinExistence type="predicted"/>
<protein>
    <submittedName>
        <fullName evidence="1">Uncharacterized protein</fullName>
    </submittedName>
</protein>
<evidence type="ECO:0000313" key="2">
    <source>
        <dbReference type="Proteomes" id="UP000242682"/>
    </source>
</evidence>
<reference evidence="1 2" key="1">
    <citation type="submission" date="2018-03" db="EMBL/GenBank/DDBJ databases">
        <title>Genomic Encyclopedia of Type Strains, Phase III (KMG-III): the genomes of soil and plant-associated and newly described type strains.</title>
        <authorList>
            <person name="Whitman W."/>
        </authorList>
    </citation>
    <scope>NUCLEOTIDE SEQUENCE [LARGE SCALE GENOMIC DNA]</scope>
    <source>
        <strain evidence="1 2">CGMCC 1.12259</strain>
    </source>
</reference>
<dbReference type="OrthoDB" id="2427702at2"/>
<organism evidence="1 2">
    <name type="scientific">Planomicrobium soli</name>
    <dbReference type="NCBI Taxonomy" id="1176648"/>
    <lineage>
        <taxon>Bacteria</taxon>
        <taxon>Bacillati</taxon>
        <taxon>Bacillota</taxon>
        <taxon>Bacilli</taxon>
        <taxon>Bacillales</taxon>
        <taxon>Caryophanaceae</taxon>
        <taxon>Planomicrobium</taxon>
    </lineage>
</organism>
<dbReference type="RefSeq" id="WP_106532170.1">
    <property type="nucleotide sequence ID" value="NZ_PYAT01000002.1"/>
</dbReference>
<keyword evidence="2" id="KW-1185">Reference proteome</keyword>
<gene>
    <name evidence="1" type="ORF">B0H99_102161</name>
</gene>
<dbReference type="Proteomes" id="UP000242682">
    <property type="component" value="Unassembled WGS sequence"/>
</dbReference>
<evidence type="ECO:0000313" key="1">
    <source>
        <dbReference type="EMBL" id="PSL41477.1"/>
    </source>
</evidence>
<name>A0A2P8H5H4_9BACL</name>
<dbReference type="EMBL" id="PYAT01000002">
    <property type="protein sequence ID" value="PSL41477.1"/>
    <property type="molecule type" value="Genomic_DNA"/>
</dbReference>
<comment type="caution">
    <text evidence="1">The sequence shown here is derived from an EMBL/GenBank/DDBJ whole genome shotgun (WGS) entry which is preliminary data.</text>
</comment>